<dbReference type="PANTHER" id="PTHR30419">
    <property type="entry name" value="HTH-TYPE TRANSCRIPTIONAL REGULATOR YBHD"/>
    <property type="match status" value="1"/>
</dbReference>
<sequence length="308" mass="33789">MDVKTLYTLVAIADRGSFAEAGNAIGLSLSAVSMQMRALEEELGMTIFDRSRRPPILTDAGLAFTNRARDLLTHWESMSAALKREAAGGVLKLGAVHTCVSGLLPLALKRLQQHGHRIDIHLTTGLTHDLERAVQRRQLDVAVVTEPEVPRLDLEFTPFFNEEFVVITHVTTRGDSDKGVLETTPYVRFNRTARVGLLVQEEMVRRQIAVRSTMEIDTLDGVIAMVANGLGSSVVPARGVQNEFPASIRTIPFGSPPLMRRLGILVPRDNPRAHLSRLLLDALTAVTAPTSAPASTPDDSRPRLVRKR</sequence>
<evidence type="ECO:0000259" key="6">
    <source>
        <dbReference type="PROSITE" id="PS50931"/>
    </source>
</evidence>
<dbReference type="InterPro" id="IPR000847">
    <property type="entry name" value="LysR_HTH_N"/>
</dbReference>
<dbReference type="Gene3D" id="3.40.190.10">
    <property type="entry name" value="Periplasmic binding protein-like II"/>
    <property type="match status" value="2"/>
</dbReference>
<feature type="region of interest" description="Disordered" evidence="5">
    <location>
        <begin position="289"/>
        <end position="308"/>
    </location>
</feature>
<dbReference type="Gene3D" id="1.10.10.10">
    <property type="entry name" value="Winged helix-like DNA-binding domain superfamily/Winged helix DNA-binding domain"/>
    <property type="match status" value="1"/>
</dbReference>
<organism evidence="7 8">
    <name type="scientific">Cupriavidus laharis</name>
    <dbReference type="NCBI Taxonomy" id="151654"/>
    <lineage>
        <taxon>Bacteria</taxon>
        <taxon>Pseudomonadati</taxon>
        <taxon>Pseudomonadota</taxon>
        <taxon>Betaproteobacteria</taxon>
        <taxon>Burkholderiales</taxon>
        <taxon>Burkholderiaceae</taxon>
        <taxon>Cupriavidus</taxon>
    </lineage>
</organism>
<dbReference type="PROSITE" id="PS50931">
    <property type="entry name" value="HTH_LYSR"/>
    <property type="match status" value="1"/>
</dbReference>
<evidence type="ECO:0000256" key="1">
    <source>
        <dbReference type="ARBA" id="ARBA00009437"/>
    </source>
</evidence>
<evidence type="ECO:0000256" key="5">
    <source>
        <dbReference type="SAM" id="MobiDB-lite"/>
    </source>
</evidence>
<dbReference type="Pfam" id="PF03466">
    <property type="entry name" value="LysR_substrate"/>
    <property type="match status" value="1"/>
</dbReference>
<accession>A0ABM8WNN7</accession>
<keyword evidence="3" id="KW-0238">DNA-binding</keyword>
<evidence type="ECO:0000313" key="7">
    <source>
        <dbReference type="EMBL" id="CAG9169023.1"/>
    </source>
</evidence>
<reference evidence="7 8" key="1">
    <citation type="submission" date="2021-08" db="EMBL/GenBank/DDBJ databases">
        <authorList>
            <person name="Peeters C."/>
        </authorList>
    </citation>
    <scope>NUCLEOTIDE SEQUENCE [LARGE SCALE GENOMIC DNA]</scope>
    <source>
        <strain evidence="7 8">LMG 23992</strain>
    </source>
</reference>
<dbReference type="Pfam" id="PF00126">
    <property type="entry name" value="HTH_1"/>
    <property type="match status" value="1"/>
</dbReference>
<dbReference type="Proteomes" id="UP000727654">
    <property type="component" value="Unassembled WGS sequence"/>
</dbReference>
<keyword evidence="2" id="KW-0805">Transcription regulation</keyword>
<proteinExistence type="inferred from homology"/>
<dbReference type="InterPro" id="IPR036390">
    <property type="entry name" value="WH_DNA-bd_sf"/>
</dbReference>
<name>A0ABM8WNN7_9BURK</name>
<comment type="caution">
    <text evidence="7">The sequence shown here is derived from an EMBL/GenBank/DDBJ whole genome shotgun (WGS) entry which is preliminary data.</text>
</comment>
<comment type="similarity">
    <text evidence="1">Belongs to the LysR transcriptional regulatory family.</text>
</comment>
<dbReference type="SUPFAM" id="SSF53850">
    <property type="entry name" value="Periplasmic binding protein-like II"/>
    <property type="match status" value="1"/>
</dbReference>
<dbReference type="InterPro" id="IPR036388">
    <property type="entry name" value="WH-like_DNA-bd_sf"/>
</dbReference>
<protein>
    <submittedName>
        <fullName evidence="7">HTH-type transcriptional regulator HdfR</fullName>
    </submittedName>
</protein>
<dbReference type="SUPFAM" id="SSF46785">
    <property type="entry name" value="Winged helix' DNA-binding domain"/>
    <property type="match status" value="1"/>
</dbReference>
<dbReference type="InterPro" id="IPR050950">
    <property type="entry name" value="HTH-type_LysR_regulators"/>
</dbReference>
<dbReference type="RefSeq" id="WP_224079016.1">
    <property type="nucleotide sequence ID" value="NZ_CAJZAI010000002.1"/>
</dbReference>
<evidence type="ECO:0000313" key="8">
    <source>
        <dbReference type="Proteomes" id="UP000727654"/>
    </source>
</evidence>
<feature type="domain" description="HTH lysR-type" evidence="6">
    <location>
        <begin position="1"/>
        <end position="58"/>
    </location>
</feature>
<gene>
    <name evidence="7" type="primary">hdfR_2</name>
    <name evidence="7" type="ORF">LMG23992_01374</name>
</gene>
<keyword evidence="4" id="KW-0804">Transcription</keyword>
<dbReference type="InterPro" id="IPR005119">
    <property type="entry name" value="LysR_subst-bd"/>
</dbReference>
<keyword evidence="8" id="KW-1185">Reference proteome</keyword>
<evidence type="ECO:0000256" key="2">
    <source>
        <dbReference type="ARBA" id="ARBA00023015"/>
    </source>
</evidence>
<evidence type="ECO:0000256" key="3">
    <source>
        <dbReference type="ARBA" id="ARBA00023125"/>
    </source>
</evidence>
<dbReference type="EMBL" id="CAJZAI010000002">
    <property type="protein sequence ID" value="CAG9169023.1"/>
    <property type="molecule type" value="Genomic_DNA"/>
</dbReference>
<evidence type="ECO:0000256" key="4">
    <source>
        <dbReference type="ARBA" id="ARBA00023163"/>
    </source>
</evidence>